<evidence type="ECO:0000256" key="1">
    <source>
        <dbReference type="ARBA" id="ARBA00001561"/>
    </source>
</evidence>
<keyword evidence="4" id="KW-0378">Hydrolase</keyword>
<proteinExistence type="inferred from homology"/>
<dbReference type="GO" id="GO:0030435">
    <property type="term" value="P:sporulation resulting in formation of a cellular spore"/>
    <property type="evidence" value="ECO:0007669"/>
    <property type="project" value="UniProtKB-KW"/>
</dbReference>
<keyword evidence="5" id="KW-0749">Sporulation</keyword>
<evidence type="ECO:0000256" key="6">
    <source>
        <dbReference type="ARBA" id="ARBA00023287"/>
    </source>
</evidence>
<evidence type="ECO:0000256" key="5">
    <source>
        <dbReference type="ARBA" id="ARBA00022969"/>
    </source>
</evidence>
<evidence type="ECO:0000256" key="7">
    <source>
        <dbReference type="ARBA" id="ARBA00023316"/>
    </source>
</evidence>
<dbReference type="GO" id="GO:0009254">
    <property type="term" value="P:peptidoglycan turnover"/>
    <property type="evidence" value="ECO:0007669"/>
    <property type="project" value="TreeGrafter"/>
</dbReference>
<comment type="caution">
    <text evidence="9">The sequence shown here is derived from an EMBL/GenBank/DDBJ whole genome shotgun (WGS) entry which is preliminary data.</text>
</comment>
<comment type="similarity">
    <text evidence="2">Belongs to the N-acetylmuramoyl-L-alanine amidase 2 family.</text>
</comment>
<protein>
    <recommendedName>
        <fullName evidence="3">N-acetylmuramoyl-L-alanine amidase</fullName>
        <ecNumber evidence="3">3.5.1.28</ecNumber>
    </recommendedName>
</protein>
<sequence length="163" mass="18588">MIEIEQRLIKQEHWPRKCPVSIIPRYITIHEMNTWQDAEACAKYAARSLDPSAAHIYVDECQAIQIIPLDRCAQACGDRDGSGNRESISIEICRSEAPGNLYYQAMANTIVLVKQLMDQLQIAPDHVVRHYDWTGANCPKRMLKEGLWSVFLRSLFDEKGGNV</sequence>
<dbReference type="EMBL" id="QRUP01000004">
    <property type="protein sequence ID" value="RGR75524.1"/>
    <property type="molecule type" value="Genomic_DNA"/>
</dbReference>
<dbReference type="AlphaFoldDB" id="A0A412G492"/>
<dbReference type="PANTHER" id="PTHR30417">
    <property type="entry name" value="N-ACETYLMURAMOYL-L-ALANINE AMIDASE AMID"/>
    <property type="match status" value="1"/>
</dbReference>
<evidence type="ECO:0000256" key="3">
    <source>
        <dbReference type="ARBA" id="ARBA00011901"/>
    </source>
</evidence>
<reference evidence="9 10" key="1">
    <citation type="submission" date="2018-08" db="EMBL/GenBank/DDBJ databases">
        <title>A genome reference for cultivated species of the human gut microbiota.</title>
        <authorList>
            <person name="Zou Y."/>
            <person name="Xue W."/>
            <person name="Luo G."/>
        </authorList>
    </citation>
    <scope>NUCLEOTIDE SEQUENCE [LARGE SCALE GENOMIC DNA]</scope>
    <source>
        <strain evidence="9 10">AF24-29</strain>
    </source>
</reference>
<evidence type="ECO:0000256" key="4">
    <source>
        <dbReference type="ARBA" id="ARBA00022801"/>
    </source>
</evidence>
<dbReference type="CDD" id="cd06583">
    <property type="entry name" value="PGRP"/>
    <property type="match status" value="1"/>
</dbReference>
<dbReference type="Pfam" id="PF01510">
    <property type="entry name" value="Amidase_2"/>
    <property type="match status" value="1"/>
</dbReference>
<dbReference type="PANTHER" id="PTHR30417:SF11">
    <property type="entry name" value="N-ACETYLMURAMOYL-L-ALANINE AMIDASE XLYA"/>
    <property type="match status" value="1"/>
</dbReference>
<organism evidence="9 10">
    <name type="scientific">Holdemania filiformis</name>
    <dbReference type="NCBI Taxonomy" id="61171"/>
    <lineage>
        <taxon>Bacteria</taxon>
        <taxon>Bacillati</taxon>
        <taxon>Bacillota</taxon>
        <taxon>Erysipelotrichia</taxon>
        <taxon>Erysipelotrichales</taxon>
        <taxon>Erysipelotrichaceae</taxon>
        <taxon>Holdemania</taxon>
    </lineage>
</organism>
<dbReference type="GO" id="GO:0030420">
    <property type="term" value="P:establishment of competence for transformation"/>
    <property type="evidence" value="ECO:0007669"/>
    <property type="project" value="UniProtKB-KW"/>
</dbReference>
<keyword evidence="10" id="KW-1185">Reference proteome</keyword>
<dbReference type="InterPro" id="IPR036505">
    <property type="entry name" value="Amidase/PGRP_sf"/>
</dbReference>
<dbReference type="Proteomes" id="UP000284178">
    <property type="component" value="Unassembled WGS sequence"/>
</dbReference>
<dbReference type="RefSeq" id="WP_117894258.1">
    <property type="nucleotide sequence ID" value="NZ_CABJCV010000004.1"/>
</dbReference>
<evidence type="ECO:0000313" key="10">
    <source>
        <dbReference type="Proteomes" id="UP000284178"/>
    </source>
</evidence>
<evidence type="ECO:0000259" key="8">
    <source>
        <dbReference type="SMART" id="SM00644"/>
    </source>
</evidence>
<dbReference type="SUPFAM" id="SSF55846">
    <property type="entry name" value="N-acetylmuramoyl-L-alanine amidase-like"/>
    <property type="match status" value="1"/>
</dbReference>
<dbReference type="InterPro" id="IPR051206">
    <property type="entry name" value="NAMLAA_amidase_2"/>
</dbReference>
<dbReference type="Gene3D" id="3.40.80.10">
    <property type="entry name" value="Peptidoglycan recognition protein-like"/>
    <property type="match status" value="1"/>
</dbReference>
<dbReference type="EC" id="3.5.1.28" evidence="3"/>
<accession>A0A412G492</accession>
<dbReference type="GO" id="GO:0071555">
    <property type="term" value="P:cell wall organization"/>
    <property type="evidence" value="ECO:0007669"/>
    <property type="project" value="UniProtKB-KW"/>
</dbReference>
<dbReference type="GO" id="GO:0008745">
    <property type="term" value="F:N-acetylmuramoyl-L-alanine amidase activity"/>
    <property type="evidence" value="ECO:0007669"/>
    <property type="project" value="UniProtKB-EC"/>
</dbReference>
<dbReference type="SMART" id="SM00644">
    <property type="entry name" value="Ami_2"/>
    <property type="match status" value="1"/>
</dbReference>
<dbReference type="InterPro" id="IPR002502">
    <property type="entry name" value="Amidase_domain"/>
</dbReference>
<name>A0A412G492_9FIRM</name>
<keyword evidence="7" id="KW-0961">Cell wall biogenesis/degradation</keyword>
<dbReference type="GeneID" id="83014687"/>
<keyword evidence="6" id="KW-0178">Competence</keyword>
<comment type="catalytic activity">
    <reaction evidence="1">
        <text>Hydrolyzes the link between N-acetylmuramoyl residues and L-amino acid residues in certain cell-wall glycopeptides.</text>
        <dbReference type="EC" id="3.5.1.28"/>
    </reaction>
</comment>
<feature type="domain" description="N-acetylmuramoyl-L-alanine amidase" evidence="8">
    <location>
        <begin position="14"/>
        <end position="142"/>
    </location>
</feature>
<evidence type="ECO:0000313" key="9">
    <source>
        <dbReference type="EMBL" id="RGR75524.1"/>
    </source>
</evidence>
<gene>
    <name evidence="9" type="ORF">DWY25_04620</name>
</gene>
<dbReference type="GO" id="GO:0009253">
    <property type="term" value="P:peptidoglycan catabolic process"/>
    <property type="evidence" value="ECO:0007669"/>
    <property type="project" value="InterPro"/>
</dbReference>
<evidence type="ECO:0000256" key="2">
    <source>
        <dbReference type="ARBA" id="ARBA00007553"/>
    </source>
</evidence>